<feature type="chain" id="PRO_5043752584" description="C-type lectin domain-containing protein" evidence="1">
    <location>
        <begin position="22"/>
        <end position="151"/>
    </location>
</feature>
<evidence type="ECO:0000313" key="2">
    <source>
        <dbReference type="EMBL" id="GFN90300.1"/>
    </source>
</evidence>
<dbReference type="InterPro" id="IPR016187">
    <property type="entry name" value="CTDL_fold"/>
</dbReference>
<evidence type="ECO:0000256" key="1">
    <source>
        <dbReference type="SAM" id="SignalP"/>
    </source>
</evidence>
<evidence type="ECO:0008006" key="4">
    <source>
        <dbReference type="Google" id="ProtNLM"/>
    </source>
</evidence>
<gene>
    <name evidence="2" type="ORF">PoB_001680600</name>
</gene>
<name>A0AAV3Z341_9GAST</name>
<keyword evidence="3" id="KW-1185">Reference proteome</keyword>
<dbReference type="SUPFAM" id="SSF56436">
    <property type="entry name" value="C-type lectin-like"/>
    <property type="match status" value="1"/>
</dbReference>
<protein>
    <recommendedName>
        <fullName evidence="4">C-type lectin domain-containing protein</fullName>
    </recommendedName>
</protein>
<sequence length="151" mass="16943">MACMQLWTVTLVATLAVPSLSEQTASMNFIFSTTTQSATRGLKLCKELGYDGLGILSTPEAYAYALRTSLSFRMAEYIGFYIGLKRRSDPTRLEWHDGSLSATDMPVLNIDSLWGSVNQYGYFRMVNGDKPKYALCGNREYFSQFETARTP</sequence>
<dbReference type="Proteomes" id="UP000735302">
    <property type="component" value="Unassembled WGS sequence"/>
</dbReference>
<evidence type="ECO:0000313" key="3">
    <source>
        <dbReference type="Proteomes" id="UP000735302"/>
    </source>
</evidence>
<comment type="caution">
    <text evidence="2">The sequence shown here is derived from an EMBL/GenBank/DDBJ whole genome shotgun (WGS) entry which is preliminary data.</text>
</comment>
<reference evidence="2 3" key="1">
    <citation type="journal article" date="2021" name="Elife">
        <title>Chloroplast acquisition without the gene transfer in kleptoplastic sea slugs, Plakobranchus ocellatus.</title>
        <authorList>
            <person name="Maeda T."/>
            <person name="Takahashi S."/>
            <person name="Yoshida T."/>
            <person name="Shimamura S."/>
            <person name="Takaki Y."/>
            <person name="Nagai Y."/>
            <person name="Toyoda A."/>
            <person name="Suzuki Y."/>
            <person name="Arimoto A."/>
            <person name="Ishii H."/>
            <person name="Satoh N."/>
            <person name="Nishiyama T."/>
            <person name="Hasebe M."/>
            <person name="Maruyama T."/>
            <person name="Minagawa J."/>
            <person name="Obokata J."/>
            <person name="Shigenobu S."/>
        </authorList>
    </citation>
    <scope>NUCLEOTIDE SEQUENCE [LARGE SCALE GENOMIC DNA]</scope>
</reference>
<dbReference type="EMBL" id="BLXT01002015">
    <property type="protein sequence ID" value="GFN90300.1"/>
    <property type="molecule type" value="Genomic_DNA"/>
</dbReference>
<proteinExistence type="predicted"/>
<accession>A0AAV3Z341</accession>
<keyword evidence="1" id="KW-0732">Signal</keyword>
<dbReference type="AlphaFoldDB" id="A0AAV3Z341"/>
<organism evidence="2 3">
    <name type="scientific">Plakobranchus ocellatus</name>
    <dbReference type="NCBI Taxonomy" id="259542"/>
    <lineage>
        <taxon>Eukaryota</taxon>
        <taxon>Metazoa</taxon>
        <taxon>Spiralia</taxon>
        <taxon>Lophotrochozoa</taxon>
        <taxon>Mollusca</taxon>
        <taxon>Gastropoda</taxon>
        <taxon>Heterobranchia</taxon>
        <taxon>Euthyneura</taxon>
        <taxon>Panpulmonata</taxon>
        <taxon>Sacoglossa</taxon>
        <taxon>Placobranchoidea</taxon>
        <taxon>Plakobranchidae</taxon>
        <taxon>Plakobranchus</taxon>
    </lineage>
</organism>
<feature type="signal peptide" evidence="1">
    <location>
        <begin position="1"/>
        <end position="21"/>
    </location>
</feature>